<dbReference type="RefSeq" id="WP_264433767.1">
    <property type="nucleotide sequence ID" value="NZ_CP081495.1"/>
</dbReference>
<dbReference type="InterPro" id="IPR036465">
    <property type="entry name" value="vWFA_dom_sf"/>
</dbReference>
<dbReference type="PANTHER" id="PTHR33608">
    <property type="entry name" value="BLL2464 PROTEIN"/>
    <property type="match status" value="1"/>
</dbReference>
<gene>
    <name evidence="2" type="ORF">K5I29_12875</name>
</gene>
<dbReference type="SUPFAM" id="SSF53300">
    <property type="entry name" value="vWA-like"/>
    <property type="match status" value="1"/>
</dbReference>
<feature type="domain" description="DUF58" evidence="1">
    <location>
        <begin position="48"/>
        <end position="271"/>
    </location>
</feature>
<dbReference type="Pfam" id="PF01882">
    <property type="entry name" value="DUF58"/>
    <property type="match status" value="1"/>
</dbReference>
<dbReference type="InterPro" id="IPR002881">
    <property type="entry name" value="DUF58"/>
</dbReference>
<sequence>MKNLQTQTEALDFLNHFNLLANQVVEGFISGIHKSPFHGFSSEFAEHKIYNPGESTKNIDWKVYAKTDKLYVKTYDDETNLRCHIIFDNSSSMHYPKTNANQVFPANKIQYAALMAAALLKLIKKQRDAAGLTIFSDKIDFTTKEQGNERHHNLLIEQLNLVCFSTPKKAQTNIAETLHLIAEKIHKRSLIIIFSDMFSANTQTQALLQALQHLKHNKHKVVLFHVLDKKTEMDFNFEAEAKKFVDLETGEVINIHTDLLQETYKTLAQKQVQKTIELCKQYQIDYIMSDINENMQKNLVTYLIEKQKFK</sequence>
<protein>
    <submittedName>
        <fullName evidence="2">DUF58 domain-containing protein</fullName>
    </submittedName>
</protein>
<reference evidence="2" key="1">
    <citation type="submission" date="2021-08" db="EMBL/GenBank/DDBJ databases">
        <title>Flavobacterium sp. strain CC-SYL302.</title>
        <authorList>
            <person name="Lin S.-Y."/>
            <person name="Lee T.-H."/>
            <person name="Young C.-C."/>
        </authorList>
    </citation>
    <scope>NUCLEOTIDE SEQUENCE</scope>
    <source>
        <strain evidence="2">CC-SYL302</strain>
    </source>
</reference>
<name>A0ABY6M1N4_9FLAO</name>
<dbReference type="PANTHER" id="PTHR33608:SF7">
    <property type="entry name" value="DUF58 DOMAIN-CONTAINING PROTEIN"/>
    <property type="match status" value="1"/>
</dbReference>
<evidence type="ECO:0000313" key="3">
    <source>
        <dbReference type="Proteomes" id="UP001163328"/>
    </source>
</evidence>
<evidence type="ECO:0000259" key="1">
    <source>
        <dbReference type="Pfam" id="PF01882"/>
    </source>
</evidence>
<dbReference type="EMBL" id="CP081495">
    <property type="protein sequence ID" value="UYW01315.1"/>
    <property type="molecule type" value="Genomic_DNA"/>
</dbReference>
<dbReference type="Proteomes" id="UP001163328">
    <property type="component" value="Chromosome"/>
</dbReference>
<accession>A0ABY6M1N4</accession>
<keyword evidence="3" id="KW-1185">Reference proteome</keyword>
<organism evidence="2 3">
    <name type="scientific">Flavobacterium agricola</name>
    <dbReference type="NCBI Taxonomy" id="2870839"/>
    <lineage>
        <taxon>Bacteria</taxon>
        <taxon>Pseudomonadati</taxon>
        <taxon>Bacteroidota</taxon>
        <taxon>Flavobacteriia</taxon>
        <taxon>Flavobacteriales</taxon>
        <taxon>Flavobacteriaceae</taxon>
        <taxon>Flavobacterium</taxon>
    </lineage>
</organism>
<evidence type="ECO:0000313" key="2">
    <source>
        <dbReference type="EMBL" id="UYW01315.1"/>
    </source>
</evidence>
<proteinExistence type="predicted"/>
<dbReference type="Gene3D" id="3.40.50.410">
    <property type="entry name" value="von Willebrand factor, type A domain"/>
    <property type="match status" value="1"/>
</dbReference>